<dbReference type="AlphaFoldDB" id="A0AA88HBA1"/>
<accession>A0AA88HBA1</accession>
<sequence>SPGPIDVCARGRRKVLSSFHGQTRSKTRALVSVLVTVLGQTTLREESHASEETL</sequence>
<protein>
    <submittedName>
        <fullName evidence="1">Uncharacterized protein</fullName>
    </submittedName>
</protein>
<feature type="non-terminal residue" evidence="1">
    <location>
        <position position="1"/>
    </location>
</feature>
<reference evidence="1" key="1">
    <citation type="submission" date="2023-07" db="EMBL/GenBank/DDBJ databases">
        <title>Chromosome-level genome assembly of Artemia franciscana.</title>
        <authorList>
            <person name="Jo E."/>
        </authorList>
    </citation>
    <scope>NUCLEOTIDE SEQUENCE</scope>
    <source>
        <tissue evidence="1">Whole body</tissue>
    </source>
</reference>
<evidence type="ECO:0000313" key="2">
    <source>
        <dbReference type="Proteomes" id="UP001187531"/>
    </source>
</evidence>
<feature type="non-terminal residue" evidence="1">
    <location>
        <position position="54"/>
    </location>
</feature>
<organism evidence="1 2">
    <name type="scientific">Artemia franciscana</name>
    <name type="common">Brine shrimp</name>
    <name type="synonym">Artemia sanfranciscana</name>
    <dbReference type="NCBI Taxonomy" id="6661"/>
    <lineage>
        <taxon>Eukaryota</taxon>
        <taxon>Metazoa</taxon>
        <taxon>Ecdysozoa</taxon>
        <taxon>Arthropoda</taxon>
        <taxon>Crustacea</taxon>
        <taxon>Branchiopoda</taxon>
        <taxon>Anostraca</taxon>
        <taxon>Artemiidae</taxon>
        <taxon>Artemia</taxon>
    </lineage>
</organism>
<evidence type="ECO:0000313" key="1">
    <source>
        <dbReference type="EMBL" id="KAK2705830.1"/>
    </source>
</evidence>
<comment type="caution">
    <text evidence="1">The sequence shown here is derived from an EMBL/GenBank/DDBJ whole genome shotgun (WGS) entry which is preliminary data.</text>
</comment>
<name>A0AA88HBA1_ARTSF</name>
<dbReference type="Proteomes" id="UP001187531">
    <property type="component" value="Unassembled WGS sequence"/>
</dbReference>
<keyword evidence="2" id="KW-1185">Reference proteome</keyword>
<gene>
    <name evidence="1" type="ORF">QYM36_015993</name>
</gene>
<dbReference type="EMBL" id="JAVRJZ010000020">
    <property type="protein sequence ID" value="KAK2705830.1"/>
    <property type="molecule type" value="Genomic_DNA"/>
</dbReference>
<proteinExistence type="predicted"/>